<dbReference type="InterPro" id="IPR029033">
    <property type="entry name" value="His_PPase_superfam"/>
</dbReference>
<dbReference type="Gene3D" id="3.40.50.1240">
    <property type="entry name" value="Phosphoglycerate mutase-like"/>
    <property type="match status" value="1"/>
</dbReference>
<dbReference type="AlphaFoldDB" id="E8R3C7"/>
<dbReference type="Proteomes" id="UP000008631">
    <property type="component" value="Chromosome"/>
</dbReference>
<dbReference type="Pfam" id="PF00300">
    <property type="entry name" value="His_Phos_1"/>
    <property type="match status" value="1"/>
</dbReference>
<protein>
    <submittedName>
        <fullName evidence="1">Phosphohistidine phosphatase, SixA</fullName>
    </submittedName>
</protein>
<dbReference type="InParanoid" id="E8R3C7"/>
<reference key="1">
    <citation type="submission" date="2010-11" db="EMBL/GenBank/DDBJ databases">
        <title>The complete sequence of chromosome of Isophaera pallida ATCC 43644.</title>
        <authorList>
            <consortium name="US DOE Joint Genome Institute (JGI-PGF)"/>
            <person name="Lucas S."/>
            <person name="Copeland A."/>
            <person name="Lapidus A."/>
            <person name="Bruce D."/>
            <person name="Goodwin L."/>
            <person name="Pitluck S."/>
            <person name="Kyrpides N."/>
            <person name="Mavromatis K."/>
            <person name="Pagani I."/>
            <person name="Ivanova N."/>
            <person name="Saunders E."/>
            <person name="Brettin T."/>
            <person name="Detter J.C."/>
            <person name="Han C."/>
            <person name="Tapia R."/>
            <person name="Land M."/>
            <person name="Hauser L."/>
            <person name="Markowitz V."/>
            <person name="Cheng J.-F."/>
            <person name="Hugenholtz P."/>
            <person name="Woyke T."/>
            <person name="Wu D."/>
            <person name="Eisen J.A."/>
        </authorList>
    </citation>
    <scope>NUCLEOTIDE SEQUENCE</scope>
    <source>
        <strain>ATCC 43644</strain>
    </source>
</reference>
<reference evidence="1 2" key="2">
    <citation type="journal article" date="2011" name="Stand. Genomic Sci.">
        <title>Complete genome sequence of Isosphaera pallida type strain (IS1B).</title>
        <authorList>
            <consortium name="US DOE Joint Genome Institute (JGI-PGF)"/>
            <person name="Goker M."/>
            <person name="Cleland D."/>
            <person name="Saunders E."/>
            <person name="Lapidus A."/>
            <person name="Nolan M."/>
            <person name="Lucas S."/>
            <person name="Hammon N."/>
            <person name="Deshpande S."/>
            <person name="Cheng J.F."/>
            <person name="Tapia R."/>
            <person name="Han C."/>
            <person name="Goodwin L."/>
            <person name="Pitluck S."/>
            <person name="Liolios K."/>
            <person name="Pagani I."/>
            <person name="Ivanova N."/>
            <person name="Mavromatis K."/>
            <person name="Pati A."/>
            <person name="Chen A."/>
            <person name="Palaniappan K."/>
            <person name="Land M."/>
            <person name="Hauser L."/>
            <person name="Chang Y.J."/>
            <person name="Jeffries C.D."/>
            <person name="Detter J.C."/>
            <person name="Beck B."/>
            <person name="Woyke T."/>
            <person name="Bristow J."/>
            <person name="Eisen J.A."/>
            <person name="Markowitz V."/>
            <person name="Hugenholtz P."/>
            <person name="Kyrpides N.C."/>
            <person name="Klenk H.P."/>
        </authorList>
    </citation>
    <scope>NUCLEOTIDE SEQUENCE [LARGE SCALE GENOMIC DNA]</scope>
    <source>
        <strain evidence="2">ATCC 43644 / DSM 9630 / IS1B</strain>
    </source>
</reference>
<evidence type="ECO:0000313" key="2">
    <source>
        <dbReference type="Proteomes" id="UP000008631"/>
    </source>
</evidence>
<proteinExistence type="predicted"/>
<name>E8R3C7_ISOPI</name>
<dbReference type="HOGENOM" id="CLU_084603_3_1_0"/>
<dbReference type="KEGG" id="ipa:Isop_3072"/>
<dbReference type="EMBL" id="CP002353">
    <property type="protein sequence ID" value="ADV63637.1"/>
    <property type="molecule type" value="Genomic_DNA"/>
</dbReference>
<keyword evidence="2" id="KW-1185">Reference proteome</keyword>
<organism evidence="1 2">
    <name type="scientific">Isosphaera pallida (strain ATCC 43644 / DSM 9630 / IS1B)</name>
    <dbReference type="NCBI Taxonomy" id="575540"/>
    <lineage>
        <taxon>Bacteria</taxon>
        <taxon>Pseudomonadati</taxon>
        <taxon>Planctomycetota</taxon>
        <taxon>Planctomycetia</taxon>
        <taxon>Isosphaerales</taxon>
        <taxon>Isosphaeraceae</taxon>
        <taxon>Isosphaera</taxon>
    </lineage>
</organism>
<sequence>MTQPHDANPPHDSSALSPGSSWSRLVLVRHGIAQERERPDLDDDYRALTDRGARRVIEAAHGLARLKVKPRLILTSPLIRSRQTAELIAQVLGRRDRVAVVEWLKPQVEPRDLAGALNAQEVETLLAVGHNPNLSLCLRFLTQPEAEPAATTPLAMLGKASAAYLVRRPSHGPAQLKWLVSARMLRILGR</sequence>
<evidence type="ECO:0000313" key="1">
    <source>
        <dbReference type="EMBL" id="ADV63637.1"/>
    </source>
</evidence>
<dbReference type="SMART" id="SM00855">
    <property type="entry name" value="PGAM"/>
    <property type="match status" value="1"/>
</dbReference>
<dbReference type="CDD" id="cd07067">
    <property type="entry name" value="HP_PGM_like"/>
    <property type="match status" value="1"/>
</dbReference>
<dbReference type="RefSeq" id="WP_013565925.1">
    <property type="nucleotide sequence ID" value="NC_014962.1"/>
</dbReference>
<dbReference type="eggNOG" id="COG2062">
    <property type="taxonomic scope" value="Bacteria"/>
</dbReference>
<accession>E8R3C7</accession>
<gene>
    <name evidence="1" type="ordered locus">Isop_3072</name>
</gene>
<dbReference type="InterPro" id="IPR013078">
    <property type="entry name" value="His_Pase_superF_clade-1"/>
</dbReference>
<dbReference type="SUPFAM" id="SSF53254">
    <property type="entry name" value="Phosphoglycerate mutase-like"/>
    <property type="match status" value="1"/>
</dbReference>